<accession>A0ABR8N018</accession>
<evidence type="ECO:0000256" key="2">
    <source>
        <dbReference type="ARBA" id="ARBA00008114"/>
    </source>
</evidence>
<evidence type="ECO:0000256" key="5">
    <source>
        <dbReference type="ARBA" id="ARBA00022989"/>
    </source>
</evidence>
<protein>
    <submittedName>
        <fullName evidence="11">Cation transporter</fullName>
    </submittedName>
</protein>
<dbReference type="InterPro" id="IPR050291">
    <property type="entry name" value="CDF_Transporter"/>
</dbReference>
<comment type="subcellular location">
    <subcellularLocation>
        <location evidence="1">Membrane</location>
        <topology evidence="1">Multi-pass membrane protein</topology>
    </subcellularLocation>
</comment>
<dbReference type="SUPFAM" id="SSF161111">
    <property type="entry name" value="Cation efflux protein transmembrane domain-like"/>
    <property type="match status" value="1"/>
</dbReference>
<keyword evidence="12" id="KW-1185">Reference proteome</keyword>
<name>A0ABR8N018_9BACL</name>
<comment type="similarity">
    <text evidence="2">Belongs to the cation diffusion facilitator (CDF) transporter (TC 2.A.4) family.</text>
</comment>
<dbReference type="Proteomes" id="UP000609346">
    <property type="component" value="Unassembled WGS sequence"/>
</dbReference>
<feature type="region of interest" description="Disordered" evidence="7">
    <location>
        <begin position="288"/>
        <end position="307"/>
    </location>
</feature>
<evidence type="ECO:0000313" key="11">
    <source>
        <dbReference type="EMBL" id="MBD3921548.1"/>
    </source>
</evidence>
<dbReference type="InterPro" id="IPR036837">
    <property type="entry name" value="Cation_efflux_CTD_sf"/>
</dbReference>
<dbReference type="RefSeq" id="WP_191205844.1">
    <property type="nucleotide sequence ID" value="NZ_JACXZA010000006.1"/>
</dbReference>
<sequence>MTNESQYAEIKQGEKGAWISIGAYLALSAIKLVAGYYYASQALTADGFNNLTDIVASTAVLIGLRISQKPPDKDHPYGHFRAETIAALIASFIMATVGLQVLIDAVRALFQGTGEAPSLTSAWVAVAAAAAMMFVYTYNKKLASRINNQALMAAAKDNRSDALVSIGAAVGIFGAQLGFPWLDTVAAFAVGIIICKTAWDIFYSSTHALTDGFDEKELNTLRGTIARTRGVREIKDIKARVHGSNVLIDVIITVDPTLSIVESHRISDEIEQRMERKHNIMSVHVHMEPSEPTVASVEQEDRTNSIV</sequence>
<proteinExistence type="inferred from homology"/>
<evidence type="ECO:0000256" key="8">
    <source>
        <dbReference type="SAM" id="Phobius"/>
    </source>
</evidence>
<keyword evidence="6 8" id="KW-0472">Membrane</keyword>
<dbReference type="SUPFAM" id="SSF160240">
    <property type="entry name" value="Cation efflux protein cytoplasmic domain-like"/>
    <property type="match status" value="1"/>
</dbReference>
<evidence type="ECO:0000256" key="7">
    <source>
        <dbReference type="SAM" id="MobiDB-lite"/>
    </source>
</evidence>
<dbReference type="InterPro" id="IPR058533">
    <property type="entry name" value="Cation_efflux_TM"/>
</dbReference>
<evidence type="ECO:0000256" key="4">
    <source>
        <dbReference type="ARBA" id="ARBA00022692"/>
    </source>
</evidence>
<dbReference type="InterPro" id="IPR027469">
    <property type="entry name" value="Cation_efflux_TMD_sf"/>
</dbReference>
<dbReference type="InterPro" id="IPR002524">
    <property type="entry name" value="Cation_efflux"/>
</dbReference>
<dbReference type="NCBIfam" id="TIGR01297">
    <property type="entry name" value="CDF"/>
    <property type="match status" value="1"/>
</dbReference>
<feature type="transmembrane region" description="Helical" evidence="8">
    <location>
        <begin position="85"/>
        <end position="110"/>
    </location>
</feature>
<keyword evidence="5 8" id="KW-1133">Transmembrane helix</keyword>
<dbReference type="PANTHER" id="PTHR43840:SF50">
    <property type="entry name" value="MANGANESE EFFLUX SYSTEM PROTEIN MNES"/>
    <property type="match status" value="1"/>
</dbReference>
<dbReference type="Gene3D" id="3.30.70.1350">
    <property type="entry name" value="Cation efflux protein, cytoplasmic domain"/>
    <property type="match status" value="1"/>
</dbReference>
<organism evidence="11 12">
    <name type="scientific">Paenibacillus terricola</name>
    <dbReference type="NCBI Taxonomy" id="2763503"/>
    <lineage>
        <taxon>Bacteria</taxon>
        <taxon>Bacillati</taxon>
        <taxon>Bacillota</taxon>
        <taxon>Bacilli</taxon>
        <taxon>Bacillales</taxon>
        <taxon>Paenibacillaceae</taxon>
        <taxon>Paenibacillus</taxon>
    </lineage>
</organism>
<dbReference type="Pfam" id="PF16916">
    <property type="entry name" value="ZT_dimer"/>
    <property type="match status" value="1"/>
</dbReference>
<evidence type="ECO:0000256" key="6">
    <source>
        <dbReference type="ARBA" id="ARBA00023136"/>
    </source>
</evidence>
<feature type="domain" description="Cation efflux protein cytoplasmic" evidence="10">
    <location>
        <begin position="214"/>
        <end position="289"/>
    </location>
</feature>
<evidence type="ECO:0000313" key="12">
    <source>
        <dbReference type="Proteomes" id="UP000609346"/>
    </source>
</evidence>
<evidence type="ECO:0000259" key="10">
    <source>
        <dbReference type="Pfam" id="PF16916"/>
    </source>
</evidence>
<evidence type="ECO:0000259" key="9">
    <source>
        <dbReference type="Pfam" id="PF01545"/>
    </source>
</evidence>
<feature type="transmembrane region" description="Helical" evidence="8">
    <location>
        <begin position="21"/>
        <end position="39"/>
    </location>
</feature>
<dbReference type="EMBL" id="JACXZA010000006">
    <property type="protein sequence ID" value="MBD3921548.1"/>
    <property type="molecule type" value="Genomic_DNA"/>
</dbReference>
<gene>
    <name evidence="11" type="ORF">H8B09_22460</name>
</gene>
<dbReference type="InterPro" id="IPR027470">
    <property type="entry name" value="Cation_efflux_CTD"/>
</dbReference>
<feature type="transmembrane region" description="Helical" evidence="8">
    <location>
        <begin position="122"/>
        <end position="139"/>
    </location>
</feature>
<dbReference type="Gene3D" id="1.20.1510.10">
    <property type="entry name" value="Cation efflux protein transmembrane domain"/>
    <property type="match status" value="1"/>
</dbReference>
<dbReference type="PANTHER" id="PTHR43840">
    <property type="entry name" value="MITOCHONDRIAL METAL TRANSPORTER 1-RELATED"/>
    <property type="match status" value="1"/>
</dbReference>
<dbReference type="Pfam" id="PF01545">
    <property type="entry name" value="Cation_efflux"/>
    <property type="match status" value="1"/>
</dbReference>
<keyword evidence="3" id="KW-0813">Transport</keyword>
<evidence type="ECO:0000256" key="3">
    <source>
        <dbReference type="ARBA" id="ARBA00022448"/>
    </source>
</evidence>
<feature type="domain" description="Cation efflux protein transmembrane" evidence="9">
    <location>
        <begin position="18"/>
        <end position="209"/>
    </location>
</feature>
<keyword evidence="4 8" id="KW-0812">Transmembrane</keyword>
<comment type="caution">
    <text evidence="11">The sequence shown here is derived from an EMBL/GenBank/DDBJ whole genome shotgun (WGS) entry which is preliminary data.</text>
</comment>
<evidence type="ECO:0000256" key="1">
    <source>
        <dbReference type="ARBA" id="ARBA00004141"/>
    </source>
</evidence>
<reference evidence="11 12" key="1">
    <citation type="submission" date="2020-09" db="EMBL/GenBank/DDBJ databases">
        <title>Paenibacillus sp. strain PR3 16S rRNA gene Genome sequencing and assembly.</title>
        <authorList>
            <person name="Kim J."/>
        </authorList>
    </citation>
    <scope>NUCLEOTIDE SEQUENCE [LARGE SCALE GENOMIC DNA]</scope>
    <source>
        <strain evidence="11 12">PR3</strain>
    </source>
</reference>